<dbReference type="AlphaFoldDB" id="A0A8C0I548"/>
<feature type="compositionally biased region" description="Polar residues" evidence="1">
    <location>
        <begin position="483"/>
        <end position="495"/>
    </location>
</feature>
<feature type="region of interest" description="Disordered" evidence="1">
    <location>
        <begin position="1"/>
        <end position="85"/>
    </location>
</feature>
<feature type="compositionally biased region" description="Basic and acidic residues" evidence="1">
    <location>
        <begin position="41"/>
        <end position="50"/>
    </location>
</feature>
<feature type="compositionally biased region" description="Basic and acidic residues" evidence="1">
    <location>
        <begin position="101"/>
        <end position="116"/>
    </location>
</feature>
<dbReference type="GO" id="GO:0006936">
    <property type="term" value="P:muscle contraction"/>
    <property type="evidence" value="ECO:0007669"/>
    <property type="project" value="InterPro"/>
</dbReference>
<gene>
    <name evidence="2" type="primary">CALD1</name>
</gene>
<dbReference type="GO" id="GO:0005516">
    <property type="term" value="F:calmodulin binding"/>
    <property type="evidence" value="ECO:0007669"/>
    <property type="project" value="InterPro"/>
</dbReference>
<proteinExistence type="predicted"/>
<protein>
    <submittedName>
        <fullName evidence="2">Caldesmon 1</fullName>
    </submittedName>
</protein>
<feature type="region of interest" description="Disordered" evidence="1">
    <location>
        <begin position="101"/>
        <end position="399"/>
    </location>
</feature>
<sequence length="555" mass="63821">MLGGSGSQGRRSLAVLSQIAYQRNDDDEEEAARERRRRARQERLRQKQEEESLGQVTDQVEVNTQNSVPDEEVKTTTPDTQVEADDEAALLERLARREERRQKRLQEALERQKDSDPTIADASLLLPSRRMQNNAAENEMAEKEEKSESRRERYEIEETETVTKSHQKNEWMDAEEKKEEEKEKEDEEEEKPKQGSIEENQEEERGAKMQAKRGKSQEDKPTFKKEEIKDEKTKKDKESKEVKSFLDGKKGFTEMKSQNGEFMTHKLKHTENTFSRPGGRASEAKEAEGASQVEAGKRLEELRRRRGETESEEFEKLKQKQQEAALELEELKKKREERRKVLEEEEQRRRQEEAERKVREEEEKRRLKEEIERRRAEAAEKRQKMPEDGLSDDKKPFKCFTPKGSSLKIEERAEFLNKSVQKSGVKSTHQAAVVSKIDSRLEQYTSAIEGTKTAKPTKPAASDLPVPAEGVRNIKSMWEKGNVFSSPTASGTPNKETAGLKVGVSSRINEWLTKTPDGNKSPAPKPSDLRPGDVSGKRNLWEKQSVDKVTSPTKV</sequence>
<dbReference type="PANTHER" id="PTHR18949:SF0">
    <property type="entry name" value="CALDESMON"/>
    <property type="match status" value="1"/>
</dbReference>
<dbReference type="PANTHER" id="PTHR18949">
    <property type="entry name" value="CALDESMON"/>
    <property type="match status" value="1"/>
</dbReference>
<dbReference type="GO" id="GO:0051017">
    <property type="term" value="P:actin filament bundle assembly"/>
    <property type="evidence" value="ECO:0007669"/>
    <property type="project" value="TreeGrafter"/>
</dbReference>
<dbReference type="GO" id="GO:0001525">
    <property type="term" value="P:angiogenesis"/>
    <property type="evidence" value="ECO:0007669"/>
    <property type="project" value="TreeGrafter"/>
</dbReference>
<feature type="compositionally biased region" description="Basic and acidic residues" evidence="1">
    <location>
        <begin position="527"/>
        <end position="546"/>
    </location>
</feature>
<feature type="compositionally biased region" description="Basic and acidic residues" evidence="1">
    <location>
        <begin position="329"/>
        <end position="396"/>
    </location>
</feature>
<feature type="compositionally biased region" description="Basic and acidic residues" evidence="1">
    <location>
        <begin position="295"/>
        <end position="321"/>
    </location>
</feature>
<accession>A0A8C0I548</accession>
<dbReference type="Ensembl" id="ENSBMST00010029903.1">
    <property type="protein sequence ID" value="ENSBMSP00010027161.1"/>
    <property type="gene ID" value="ENSBMSG00010019698.1"/>
</dbReference>
<feature type="compositionally biased region" description="Basic and acidic residues" evidence="1">
    <location>
        <begin position="140"/>
        <end position="181"/>
    </location>
</feature>
<dbReference type="InterPro" id="IPR006017">
    <property type="entry name" value="Caldesmon"/>
</dbReference>
<dbReference type="PRINTS" id="PR01076">
    <property type="entry name" value="CALDESMON"/>
</dbReference>
<name>A0A8C0I548_BALMU</name>
<dbReference type="InterPro" id="IPR006018">
    <property type="entry name" value="Caldesmon_LSP"/>
</dbReference>
<feature type="compositionally biased region" description="Polar residues" evidence="1">
    <location>
        <begin position="54"/>
        <end position="68"/>
    </location>
</feature>
<feature type="compositionally biased region" description="Basic and acidic residues" evidence="1">
    <location>
        <begin position="215"/>
        <end position="253"/>
    </location>
</feature>
<dbReference type="GO" id="GO:0015629">
    <property type="term" value="C:actin cytoskeleton"/>
    <property type="evidence" value="ECO:0007669"/>
    <property type="project" value="TreeGrafter"/>
</dbReference>
<evidence type="ECO:0000313" key="2">
    <source>
        <dbReference type="Ensembl" id="ENSBMSP00010027161.1"/>
    </source>
</evidence>
<feature type="region of interest" description="Disordered" evidence="1">
    <location>
        <begin position="448"/>
        <end position="467"/>
    </location>
</feature>
<reference evidence="2" key="1">
    <citation type="submission" date="2023-09" db="UniProtKB">
        <authorList>
            <consortium name="Ensembl"/>
        </authorList>
    </citation>
    <scope>IDENTIFICATION</scope>
</reference>
<dbReference type="GO" id="GO:0017022">
    <property type="term" value="F:myosin binding"/>
    <property type="evidence" value="ECO:0007669"/>
    <property type="project" value="InterPro"/>
</dbReference>
<feature type="region of interest" description="Disordered" evidence="1">
    <location>
        <begin position="482"/>
        <end position="555"/>
    </location>
</feature>
<dbReference type="Pfam" id="PF02029">
    <property type="entry name" value="Caldesmon"/>
    <property type="match status" value="1"/>
</dbReference>
<organism evidence="2">
    <name type="scientific">Balaenoptera musculus</name>
    <name type="common">Blue whale</name>
    <dbReference type="NCBI Taxonomy" id="9771"/>
    <lineage>
        <taxon>Eukaryota</taxon>
        <taxon>Metazoa</taxon>
        <taxon>Chordata</taxon>
        <taxon>Craniata</taxon>
        <taxon>Vertebrata</taxon>
        <taxon>Euteleostomi</taxon>
        <taxon>Mammalia</taxon>
        <taxon>Eutheria</taxon>
        <taxon>Laurasiatheria</taxon>
        <taxon>Artiodactyla</taxon>
        <taxon>Whippomorpha</taxon>
        <taxon>Cetacea</taxon>
        <taxon>Mysticeti</taxon>
        <taxon>Balaenopteridae</taxon>
        <taxon>Balaenoptera</taxon>
    </lineage>
</organism>
<dbReference type="GeneTree" id="ENSGT00940000153901"/>
<dbReference type="GO" id="GO:0003779">
    <property type="term" value="F:actin binding"/>
    <property type="evidence" value="ECO:0007669"/>
    <property type="project" value="InterPro"/>
</dbReference>
<evidence type="ECO:0000256" key="1">
    <source>
        <dbReference type="SAM" id="MobiDB-lite"/>
    </source>
</evidence>